<gene>
    <name evidence="4" type="ORF">C1SCF055_LOCUS8720</name>
</gene>
<keyword evidence="2" id="KW-0732">Signal</keyword>
<evidence type="ECO:0000313" key="7">
    <source>
        <dbReference type="Proteomes" id="UP001152797"/>
    </source>
</evidence>
<organism evidence="4">
    <name type="scientific">Cladocopium goreaui</name>
    <dbReference type="NCBI Taxonomy" id="2562237"/>
    <lineage>
        <taxon>Eukaryota</taxon>
        <taxon>Sar</taxon>
        <taxon>Alveolata</taxon>
        <taxon>Dinophyceae</taxon>
        <taxon>Suessiales</taxon>
        <taxon>Symbiodiniaceae</taxon>
        <taxon>Cladocopium</taxon>
    </lineage>
</organism>
<evidence type="ECO:0000256" key="2">
    <source>
        <dbReference type="SAM" id="SignalP"/>
    </source>
</evidence>
<feature type="signal peptide" evidence="2">
    <location>
        <begin position="1"/>
        <end position="37"/>
    </location>
</feature>
<reference evidence="5" key="2">
    <citation type="submission" date="2024-04" db="EMBL/GenBank/DDBJ databases">
        <authorList>
            <person name="Chen Y."/>
            <person name="Shah S."/>
            <person name="Dougan E. K."/>
            <person name="Thang M."/>
            <person name="Chan C."/>
        </authorList>
    </citation>
    <scope>NUCLEOTIDE SEQUENCE [LARGE SCALE GENOMIC DNA]</scope>
</reference>
<dbReference type="GO" id="GO:0003676">
    <property type="term" value="F:nucleic acid binding"/>
    <property type="evidence" value="ECO:0007669"/>
    <property type="project" value="InterPro"/>
</dbReference>
<dbReference type="InterPro" id="IPR046768">
    <property type="entry name" value="ExoX-like_C"/>
</dbReference>
<dbReference type="AlphaFoldDB" id="A0A9P1FNS7"/>
<feature type="region of interest" description="Disordered" evidence="1">
    <location>
        <begin position="266"/>
        <end position="291"/>
    </location>
</feature>
<evidence type="ECO:0000313" key="4">
    <source>
        <dbReference type="EMBL" id="CAI3980872.1"/>
    </source>
</evidence>
<evidence type="ECO:0000256" key="1">
    <source>
        <dbReference type="SAM" id="MobiDB-lite"/>
    </source>
</evidence>
<proteinExistence type="predicted"/>
<dbReference type="OrthoDB" id="1621923at2759"/>
<name>A0A9P1FNS7_9DINO</name>
<comment type="caution">
    <text evidence="4">The sequence shown here is derived from an EMBL/GenBank/DDBJ whole genome shotgun (WGS) entry which is preliminary data.</text>
</comment>
<dbReference type="Proteomes" id="UP001152797">
    <property type="component" value="Unassembled WGS sequence"/>
</dbReference>
<keyword evidence="7" id="KW-1185">Reference proteome</keyword>
<evidence type="ECO:0000313" key="6">
    <source>
        <dbReference type="EMBL" id="CAL4768184.1"/>
    </source>
</evidence>
<evidence type="ECO:0000259" key="3">
    <source>
        <dbReference type="Pfam" id="PF20600"/>
    </source>
</evidence>
<sequence length="829" mass="93122">MPPMVSALKTIAEALIRLLTMLLQILVQQLEKQEILAEMEIENEPETHAHLQDMMRQIQQQGATLEALREEVEVQKKTPEKKVRPQPAAAPMSIASMTSGSSTPLSKPQVPNVSQRKSRAPSVVSQAASWQEIEAEEETILVQEMALSVPVELTQGRASVPPAPTLPLPGNLTISEWGTNMINFGRKHKGKTFSEVMEKDPGYLQWSLARYGFHRLIPKMLQRLMFQFLAMNPRIRILGQMIRKSIPSHLTITMFGSLPNSESVPANARDLGLGEDGPADEPESAVRATGSQNLPLAVHERSNSQACEGWAPPPVPLHGPKFRLLQPQEKQDLIKLHKNLGHPDPNVLSQHLKAAGASEQVVEAAKEYICDACVETTRFSHQRPAKLHEPKEFNELLGIDGFFWTGKKGFQVMIFHCIDEASLFHLGRRLDNREFCADAWLTFLQRQSIEPRLSTEAWQKGRIERHGQIVKNMLHRYDQEKTIEDVQELDMVLRACFQAKNALSRQDGFSPEQIVLGKSPKVTASLTSDEQVASHSLADGSDLDCEKFRRNLEVRTRARKMFLLADNDAAIQRALLRKSCPPVDTYTIGQHVMYWKKKNTFGRREVGRWHGPARIVCRDGSTTMWIAHGDKLLRCAPENLRPASLREWNSASVSLDQQVQDLRHLSDAQNPGVCLAEDGMPFIENPPEPLDHQCFMLEVPMSRQDILKWSSAEHPEELAQVASAGKRARAEVQVKDLTQADRKLFEAAKDAELSCWLQTSALKPVLRKHLNPEQILKSRQALSSLVDSSPDIRLKSVSSNGAQDLLSPTADFCRCAELKWQIRLVCKSP</sequence>
<dbReference type="EMBL" id="CAMXCT030000592">
    <property type="protein sequence ID" value="CAL4768184.1"/>
    <property type="molecule type" value="Genomic_DNA"/>
</dbReference>
<dbReference type="EMBL" id="CAMXCT020000592">
    <property type="protein sequence ID" value="CAL1134247.1"/>
    <property type="molecule type" value="Genomic_DNA"/>
</dbReference>
<dbReference type="InterPro" id="IPR036397">
    <property type="entry name" value="RNaseH_sf"/>
</dbReference>
<dbReference type="Gene3D" id="3.30.420.10">
    <property type="entry name" value="Ribonuclease H-like superfamily/Ribonuclease H"/>
    <property type="match status" value="1"/>
</dbReference>
<accession>A0A9P1FNS7</accession>
<protein>
    <submittedName>
        <fullName evidence="6">Copia protein</fullName>
    </submittedName>
</protein>
<feature type="compositionally biased region" description="Basic and acidic residues" evidence="1">
    <location>
        <begin position="72"/>
        <end position="83"/>
    </location>
</feature>
<feature type="domain" description="Exodeoxyribonuclease X-like C-terminal" evidence="3">
    <location>
        <begin position="183"/>
        <end position="208"/>
    </location>
</feature>
<reference evidence="4" key="1">
    <citation type="submission" date="2022-10" db="EMBL/GenBank/DDBJ databases">
        <authorList>
            <person name="Chen Y."/>
            <person name="Dougan E. K."/>
            <person name="Chan C."/>
            <person name="Rhodes N."/>
            <person name="Thang M."/>
        </authorList>
    </citation>
    <scope>NUCLEOTIDE SEQUENCE</scope>
</reference>
<dbReference type="EMBL" id="CAMXCT010000592">
    <property type="protein sequence ID" value="CAI3980872.1"/>
    <property type="molecule type" value="Genomic_DNA"/>
</dbReference>
<feature type="chain" id="PRO_5043272300" evidence="2">
    <location>
        <begin position="38"/>
        <end position="829"/>
    </location>
</feature>
<feature type="compositionally biased region" description="Polar residues" evidence="1">
    <location>
        <begin position="95"/>
        <end position="115"/>
    </location>
</feature>
<dbReference type="Pfam" id="PF20600">
    <property type="entry name" value="ExoX-like_C"/>
    <property type="match status" value="1"/>
</dbReference>
<feature type="region of interest" description="Disordered" evidence="1">
    <location>
        <begin position="72"/>
        <end position="127"/>
    </location>
</feature>
<evidence type="ECO:0000313" key="5">
    <source>
        <dbReference type="EMBL" id="CAL1134247.1"/>
    </source>
</evidence>